<dbReference type="Pfam" id="PF10180">
    <property type="entry name" value="WKF"/>
    <property type="match status" value="1"/>
</dbReference>
<feature type="region of interest" description="Disordered" evidence="1">
    <location>
        <begin position="175"/>
        <end position="210"/>
    </location>
</feature>
<feature type="compositionally biased region" description="Basic and acidic residues" evidence="1">
    <location>
        <begin position="29"/>
        <end position="73"/>
    </location>
</feature>
<evidence type="ECO:0000259" key="3">
    <source>
        <dbReference type="Pfam" id="PF13002"/>
    </source>
</evidence>
<dbReference type="EMBL" id="JQFK01000022">
    <property type="protein sequence ID" value="KGK38244.1"/>
    <property type="molecule type" value="Genomic_DNA"/>
</dbReference>
<dbReference type="PANTHER" id="PTHR22306">
    <property type="entry name" value="CHROMOSOME 7 OPEN READING FRAME 50"/>
    <property type="match status" value="1"/>
</dbReference>
<feature type="compositionally biased region" description="Polar residues" evidence="1">
    <location>
        <begin position="602"/>
        <end position="623"/>
    </location>
</feature>
<dbReference type="VEuPathDB" id="FungiDB:C5L36_0D01660"/>
<protein>
    <submittedName>
        <fullName evidence="4">Uncharacterized protein</fullName>
    </submittedName>
</protein>
<proteinExistence type="predicted"/>
<feature type="region of interest" description="Disordered" evidence="1">
    <location>
        <begin position="271"/>
        <end position="298"/>
    </location>
</feature>
<feature type="compositionally biased region" description="Polar residues" evidence="1">
    <location>
        <begin position="672"/>
        <end position="712"/>
    </location>
</feature>
<dbReference type="AlphaFoldDB" id="A0A099P1S3"/>
<comment type="caution">
    <text evidence="4">The sequence shown here is derived from an EMBL/GenBank/DDBJ whole genome shotgun (WGS) entry which is preliminary data.</text>
</comment>
<dbReference type="Proteomes" id="UP000029867">
    <property type="component" value="Unassembled WGS sequence"/>
</dbReference>
<feature type="compositionally biased region" description="Low complexity" evidence="1">
    <location>
        <begin position="271"/>
        <end position="280"/>
    </location>
</feature>
<dbReference type="InterPro" id="IPR019327">
    <property type="entry name" value="WKF"/>
</dbReference>
<dbReference type="Pfam" id="PF13002">
    <property type="entry name" value="LDB19"/>
    <property type="match status" value="1"/>
</dbReference>
<evidence type="ECO:0000313" key="5">
    <source>
        <dbReference type="Proteomes" id="UP000029867"/>
    </source>
</evidence>
<evidence type="ECO:0000259" key="2">
    <source>
        <dbReference type="Pfam" id="PF10180"/>
    </source>
</evidence>
<feature type="region of interest" description="Disordered" evidence="1">
    <location>
        <begin position="29"/>
        <end position="91"/>
    </location>
</feature>
<name>A0A099P1S3_PICKU</name>
<feature type="compositionally biased region" description="Polar residues" evidence="1">
    <location>
        <begin position="841"/>
        <end position="877"/>
    </location>
</feature>
<sequence>MSSVPAWKRLGLKVKSVVKNDPLAVAARGDDVVEKLSQQKKEKKQGKEEDKSSKEKVASKKRKAEDSGSEGKKKPPKRVKVPKSERPVNNVIKDQLHYMRQFSQDRESWKFSKQKQNWIIKNIRNIPEDYEEDMVAYLKSIQGGSRERVIREMENVVSTWNEQVKIAEEKLAQDLQENDVAQEENVSKDNSDSEKTSKKEKKNKKGDKSPQKLTVATVDYDYAVRARTIVQELAEKKLQLLGVDSVDEESLEKRPAKVNLVEEYVDLFSSLSSHGSSSSSTLRQPIEPSATNTVYGHNDKYHTTQCNKASKNAPLVASISIESPPIILYGPPSTSCGAFFSGTFKVDILKGTQLNKSDDENEAKLEPSVSLSRVSKMQLLRNYIVINDVSIYFLQIVRYGKPFQAQSNTLSDCSECSTKITELAKWDVLSKKTAFAKGSSHLCPFGYVLPGNLPPTSVLSNASSYIQYELVTIVKYMDPVTKTEKAINLAQPINVQRSILREQDRNSTRIFPPTDVTATAVIPNVAFPRSAFPVEIRMDHVSTPRRRWRMRKLSWRMEECTAVKINHCKNHKEKFNSVVESTKKQNKSAKISKNSGGAGHSVINTYFQKPKRQINNSNNSITPDNVLPDLHPSDDRNIQNIQNAQQRGQGNPNAQIISTQTHPENSLAPMASNWSVDSSRGQSNNQVVLPDRNNTPTPVTSNGQNDNESSTVPKEPELYIEEIKTIASGELKSGWKSDFSGNGRIELVVNISLMDLVSMGINHISRYSPIINSSEANNFNIDKSDCNCAIDIDDPKLGISVTHNLIIEIVIGEELMQPKTTVNVPQRGRSSATHVSANSTAAIVTGNISQTRMRPTSRTAQQAPSSVPDSESQSRRTALSAEDFPDDRVGPDPINGNKSDAYNNLQGVATGVARVLRMQFKVILSERSGLGVSFDDEVPPTYHSVGALSPPAYTESEICQSDELHPTSTNLVIPLDTLANLQI</sequence>
<accession>A0A099P1S3</accession>
<feature type="domain" description="LDB19 N-terminal" evidence="3">
    <location>
        <begin position="394"/>
        <end position="574"/>
    </location>
</feature>
<dbReference type="PANTHER" id="PTHR22306:SF2">
    <property type="entry name" value="CHROMOSOME 7 OPEN READING FRAME 50"/>
    <property type="match status" value="1"/>
</dbReference>
<dbReference type="InterPro" id="IPR024391">
    <property type="entry name" value="LDB19_N"/>
</dbReference>
<gene>
    <name evidence="4" type="ORF">JL09_g2617</name>
</gene>
<dbReference type="eggNOG" id="KOG4829">
    <property type="taxonomic scope" value="Eukaryota"/>
</dbReference>
<evidence type="ECO:0000256" key="1">
    <source>
        <dbReference type="SAM" id="MobiDB-lite"/>
    </source>
</evidence>
<feature type="compositionally biased region" description="Basic and acidic residues" evidence="1">
    <location>
        <begin position="185"/>
        <end position="197"/>
    </location>
</feature>
<dbReference type="HOGENOM" id="CLU_012509_0_0_1"/>
<feature type="domain" description="WKF" evidence="2">
    <location>
        <begin position="98"/>
        <end position="155"/>
    </location>
</feature>
<organism evidence="4 5">
    <name type="scientific">Pichia kudriavzevii</name>
    <name type="common">Yeast</name>
    <name type="synonym">Issatchenkia orientalis</name>
    <dbReference type="NCBI Taxonomy" id="4909"/>
    <lineage>
        <taxon>Eukaryota</taxon>
        <taxon>Fungi</taxon>
        <taxon>Dikarya</taxon>
        <taxon>Ascomycota</taxon>
        <taxon>Saccharomycotina</taxon>
        <taxon>Pichiomycetes</taxon>
        <taxon>Pichiales</taxon>
        <taxon>Pichiaceae</taxon>
        <taxon>Pichia</taxon>
    </lineage>
</organism>
<feature type="region of interest" description="Disordered" evidence="1">
    <location>
        <begin position="841"/>
        <end position="900"/>
    </location>
</feature>
<feature type="region of interest" description="Disordered" evidence="1">
    <location>
        <begin position="580"/>
        <end position="636"/>
    </location>
</feature>
<feature type="region of interest" description="Disordered" evidence="1">
    <location>
        <begin position="665"/>
        <end position="713"/>
    </location>
</feature>
<reference evidence="5" key="1">
    <citation type="journal article" date="2014" name="Microb. Cell Fact.">
        <title>Exploiting Issatchenkia orientalis SD108 for succinic acid production.</title>
        <authorList>
            <person name="Xiao H."/>
            <person name="Shao Z."/>
            <person name="Jiang Y."/>
            <person name="Dole S."/>
            <person name="Zhao H."/>
        </authorList>
    </citation>
    <scope>NUCLEOTIDE SEQUENCE [LARGE SCALE GENOMIC DNA]</scope>
    <source>
        <strain evidence="5">SD108</strain>
    </source>
</reference>
<evidence type="ECO:0000313" key="4">
    <source>
        <dbReference type="EMBL" id="KGK38244.1"/>
    </source>
</evidence>